<keyword evidence="1" id="KW-0378">Hydrolase</keyword>
<protein>
    <submittedName>
        <fullName evidence="1">Ubiquitin carboxyl-terminal hydrolase family protein</fullName>
    </submittedName>
</protein>
<keyword evidence="2" id="KW-1185">Reference proteome</keyword>
<evidence type="ECO:0000313" key="1">
    <source>
        <dbReference type="EMBL" id="MCI09125.1"/>
    </source>
</evidence>
<dbReference type="GO" id="GO:0016787">
    <property type="term" value="F:hydrolase activity"/>
    <property type="evidence" value="ECO:0007669"/>
    <property type="project" value="UniProtKB-KW"/>
</dbReference>
<name>A0A392PE31_9FABA</name>
<comment type="caution">
    <text evidence="1">The sequence shown here is derived from an EMBL/GenBank/DDBJ whole genome shotgun (WGS) entry which is preliminary data.</text>
</comment>
<dbReference type="Proteomes" id="UP000265520">
    <property type="component" value="Unassembled WGS sequence"/>
</dbReference>
<dbReference type="AlphaFoldDB" id="A0A392PE31"/>
<sequence>MPEGPNLETLLSVSSPVFIKHTKDHDAELVFAALGKVLYFLKTRKVKDMNEQACKDLQVFWDDLKKFKFDLTWLEPYVQFALGMKSYVERVMQVEKLKEDVVVLKLETERLEAKLVTAEVNLDVEKDLLKAKGFNEIDLDSELGCGSLKPKTFKLNLD</sequence>
<reference evidence="1 2" key="1">
    <citation type="journal article" date="2018" name="Front. Plant Sci.">
        <title>Red Clover (Trifolium pratense) and Zigzag Clover (T. medium) - A Picture of Genomic Similarities and Differences.</title>
        <authorList>
            <person name="Dluhosova J."/>
            <person name="Istvanek J."/>
            <person name="Nedelnik J."/>
            <person name="Repkova J."/>
        </authorList>
    </citation>
    <scope>NUCLEOTIDE SEQUENCE [LARGE SCALE GENOMIC DNA]</scope>
    <source>
        <strain evidence="2">cv. 10/8</strain>
        <tissue evidence="1">Leaf</tissue>
    </source>
</reference>
<evidence type="ECO:0000313" key="2">
    <source>
        <dbReference type="Proteomes" id="UP000265520"/>
    </source>
</evidence>
<accession>A0A392PE31</accession>
<proteinExistence type="predicted"/>
<dbReference type="EMBL" id="LXQA010071463">
    <property type="protein sequence ID" value="MCI09125.1"/>
    <property type="molecule type" value="Genomic_DNA"/>
</dbReference>
<organism evidence="1 2">
    <name type="scientific">Trifolium medium</name>
    <dbReference type="NCBI Taxonomy" id="97028"/>
    <lineage>
        <taxon>Eukaryota</taxon>
        <taxon>Viridiplantae</taxon>
        <taxon>Streptophyta</taxon>
        <taxon>Embryophyta</taxon>
        <taxon>Tracheophyta</taxon>
        <taxon>Spermatophyta</taxon>
        <taxon>Magnoliopsida</taxon>
        <taxon>eudicotyledons</taxon>
        <taxon>Gunneridae</taxon>
        <taxon>Pentapetalae</taxon>
        <taxon>rosids</taxon>
        <taxon>fabids</taxon>
        <taxon>Fabales</taxon>
        <taxon>Fabaceae</taxon>
        <taxon>Papilionoideae</taxon>
        <taxon>50 kb inversion clade</taxon>
        <taxon>NPAAA clade</taxon>
        <taxon>Hologalegina</taxon>
        <taxon>IRL clade</taxon>
        <taxon>Trifolieae</taxon>
        <taxon>Trifolium</taxon>
    </lineage>
</organism>